<evidence type="ECO:0000256" key="1">
    <source>
        <dbReference type="ARBA" id="ARBA00004196"/>
    </source>
</evidence>
<dbReference type="PANTHER" id="PTHR34820">
    <property type="entry name" value="INNER MEMBRANE PROTEIN YEBZ"/>
    <property type="match status" value="1"/>
</dbReference>
<dbReference type="GO" id="GO:0030313">
    <property type="term" value="C:cell envelope"/>
    <property type="evidence" value="ECO:0007669"/>
    <property type="project" value="UniProtKB-SubCell"/>
</dbReference>
<evidence type="ECO:0000313" key="8">
    <source>
        <dbReference type="EMBL" id="SDW11993.1"/>
    </source>
</evidence>
<dbReference type="AlphaFoldDB" id="A0AAN4UNA2"/>
<dbReference type="InterPro" id="IPR014756">
    <property type="entry name" value="Ig_E-set"/>
</dbReference>
<reference evidence="7" key="3">
    <citation type="submission" date="2023-06" db="EMBL/GenBank/DDBJ databases">
        <authorList>
            <person name="Sun Q."/>
            <person name="Zhou Y."/>
        </authorList>
    </citation>
    <scope>NUCLEOTIDE SEQUENCE</scope>
    <source>
        <strain evidence="7">CGMCC 1.10859</strain>
    </source>
</reference>
<evidence type="ECO:0000259" key="6">
    <source>
        <dbReference type="Pfam" id="PF04234"/>
    </source>
</evidence>
<dbReference type="InterPro" id="IPR032694">
    <property type="entry name" value="CopC/D"/>
</dbReference>
<dbReference type="GO" id="GO:0046688">
    <property type="term" value="P:response to copper ion"/>
    <property type="evidence" value="ECO:0007669"/>
    <property type="project" value="InterPro"/>
</dbReference>
<organism evidence="7 10">
    <name type="scientific">Allgaiera indica</name>
    <dbReference type="NCBI Taxonomy" id="765699"/>
    <lineage>
        <taxon>Bacteria</taxon>
        <taxon>Pseudomonadati</taxon>
        <taxon>Pseudomonadota</taxon>
        <taxon>Alphaproteobacteria</taxon>
        <taxon>Rhodobacterales</taxon>
        <taxon>Paracoccaceae</taxon>
        <taxon>Allgaiera</taxon>
    </lineage>
</organism>
<accession>A0AAN4UNA2</accession>
<dbReference type="Pfam" id="PF04234">
    <property type="entry name" value="CopC"/>
    <property type="match status" value="1"/>
</dbReference>
<evidence type="ECO:0000313" key="7">
    <source>
        <dbReference type="EMBL" id="GHD98518.1"/>
    </source>
</evidence>
<keyword evidence="4" id="KW-0186">Copper</keyword>
<evidence type="ECO:0000313" key="9">
    <source>
        <dbReference type="Proteomes" id="UP000199541"/>
    </source>
</evidence>
<name>A0AAN4UNA2_9RHOB</name>
<protein>
    <recommendedName>
        <fullName evidence="6">CopC domain-containing protein</fullName>
    </recommendedName>
</protein>
<proteinExistence type="predicted"/>
<dbReference type="EMBL" id="FNOB01000001">
    <property type="protein sequence ID" value="SDW11993.1"/>
    <property type="molecule type" value="Genomic_DNA"/>
</dbReference>
<reference evidence="8 9" key="2">
    <citation type="submission" date="2016-10" db="EMBL/GenBank/DDBJ databases">
        <authorList>
            <person name="Varghese N."/>
            <person name="Submissions S."/>
        </authorList>
    </citation>
    <scope>NUCLEOTIDE SEQUENCE [LARGE SCALE GENOMIC DNA]</scope>
    <source>
        <strain evidence="8 9">DSM 24802</strain>
    </source>
</reference>
<dbReference type="SUPFAM" id="SSF81296">
    <property type="entry name" value="E set domains"/>
    <property type="match status" value="1"/>
</dbReference>
<comment type="subcellular location">
    <subcellularLocation>
        <location evidence="1">Cell envelope</location>
    </subcellularLocation>
</comment>
<reference evidence="7" key="1">
    <citation type="journal article" date="2014" name="Int. J. Syst. Evol. Microbiol.">
        <title>Complete genome sequence of Corynebacterium casei LMG S-19264T (=DSM 44701T), isolated from a smear-ripened cheese.</title>
        <authorList>
            <consortium name="US DOE Joint Genome Institute (JGI-PGF)"/>
            <person name="Walter F."/>
            <person name="Albersmeier A."/>
            <person name="Kalinowski J."/>
            <person name="Ruckert C."/>
        </authorList>
    </citation>
    <scope>NUCLEOTIDE SEQUENCE</scope>
    <source>
        <strain evidence="7">CGMCC 1.10859</strain>
    </source>
</reference>
<dbReference type="InterPro" id="IPR007348">
    <property type="entry name" value="CopC_dom"/>
</dbReference>
<dbReference type="Proteomes" id="UP000634647">
    <property type="component" value="Unassembled WGS sequence"/>
</dbReference>
<sequence>MITIRLPHTATTVFAAAFALGISLAAGNAFAHGSGMQSMPADGQTVAAGTKVMHLMFDAPMRVTKVTMTAPEGKTYKINGPAANQAVKVWEGKLPKLARGKYKVDWRGMSPDGHPMKGDFAFTVGQ</sequence>
<feature type="signal peptide" evidence="5">
    <location>
        <begin position="1"/>
        <end position="31"/>
    </location>
</feature>
<keyword evidence="2" id="KW-0479">Metal-binding</keyword>
<dbReference type="Proteomes" id="UP000199541">
    <property type="component" value="Unassembled WGS sequence"/>
</dbReference>
<dbReference type="PANTHER" id="PTHR34820:SF4">
    <property type="entry name" value="INNER MEMBRANE PROTEIN YEBZ"/>
    <property type="match status" value="1"/>
</dbReference>
<dbReference type="Gene3D" id="2.60.40.1220">
    <property type="match status" value="1"/>
</dbReference>
<evidence type="ECO:0000313" key="10">
    <source>
        <dbReference type="Proteomes" id="UP000634647"/>
    </source>
</evidence>
<dbReference type="GO" id="GO:0005886">
    <property type="term" value="C:plasma membrane"/>
    <property type="evidence" value="ECO:0007669"/>
    <property type="project" value="TreeGrafter"/>
</dbReference>
<feature type="domain" description="CopC" evidence="6">
    <location>
        <begin position="32"/>
        <end position="124"/>
    </location>
</feature>
<evidence type="ECO:0000256" key="4">
    <source>
        <dbReference type="ARBA" id="ARBA00023008"/>
    </source>
</evidence>
<dbReference type="GO" id="GO:0005507">
    <property type="term" value="F:copper ion binding"/>
    <property type="evidence" value="ECO:0007669"/>
    <property type="project" value="InterPro"/>
</dbReference>
<evidence type="ECO:0000256" key="3">
    <source>
        <dbReference type="ARBA" id="ARBA00022729"/>
    </source>
</evidence>
<keyword evidence="3 5" id="KW-0732">Signal</keyword>
<keyword evidence="9" id="KW-1185">Reference proteome</keyword>
<gene>
    <name evidence="7" type="ORF">GCM10008024_02350</name>
    <name evidence="8" type="ORF">SAMN05444006_101312</name>
</gene>
<comment type="caution">
    <text evidence="7">The sequence shown here is derived from an EMBL/GenBank/DDBJ whole genome shotgun (WGS) entry which is preliminary data.</text>
</comment>
<dbReference type="GO" id="GO:0006825">
    <property type="term" value="P:copper ion transport"/>
    <property type="evidence" value="ECO:0007669"/>
    <property type="project" value="InterPro"/>
</dbReference>
<evidence type="ECO:0000256" key="2">
    <source>
        <dbReference type="ARBA" id="ARBA00022723"/>
    </source>
</evidence>
<dbReference type="GO" id="GO:0042597">
    <property type="term" value="C:periplasmic space"/>
    <property type="evidence" value="ECO:0007669"/>
    <property type="project" value="InterPro"/>
</dbReference>
<dbReference type="InterPro" id="IPR014755">
    <property type="entry name" value="Cu-Rt/internalin_Ig-like"/>
</dbReference>
<dbReference type="EMBL" id="BNAB01000001">
    <property type="protein sequence ID" value="GHD98518.1"/>
    <property type="molecule type" value="Genomic_DNA"/>
</dbReference>
<evidence type="ECO:0000256" key="5">
    <source>
        <dbReference type="SAM" id="SignalP"/>
    </source>
</evidence>
<dbReference type="RefSeq" id="WP_035841361.1">
    <property type="nucleotide sequence ID" value="NZ_BNAB01000001.1"/>
</dbReference>
<feature type="chain" id="PRO_5043031451" description="CopC domain-containing protein" evidence="5">
    <location>
        <begin position="32"/>
        <end position="126"/>
    </location>
</feature>